<dbReference type="InterPro" id="IPR000572">
    <property type="entry name" value="OxRdtase_Mopterin-bd_dom"/>
</dbReference>
<dbReference type="GO" id="GO:0020037">
    <property type="term" value="F:heme binding"/>
    <property type="evidence" value="ECO:0007669"/>
    <property type="project" value="TreeGrafter"/>
</dbReference>
<gene>
    <name evidence="2" type="ORF">B0T21DRAFT_454916</name>
</gene>
<protein>
    <submittedName>
        <fullName evidence="2">Oxidoreductase, molybdopterin-binding domain-containing protein</fullName>
    </submittedName>
</protein>
<organism evidence="2 3">
    <name type="scientific">Apiosordaria backusii</name>
    <dbReference type="NCBI Taxonomy" id="314023"/>
    <lineage>
        <taxon>Eukaryota</taxon>
        <taxon>Fungi</taxon>
        <taxon>Dikarya</taxon>
        <taxon>Ascomycota</taxon>
        <taxon>Pezizomycotina</taxon>
        <taxon>Sordariomycetes</taxon>
        <taxon>Sordariomycetidae</taxon>
        <taxon>Sordariales</taxon>
        <taxon>Lasiosphaeriaceae</taxon>
        <taxon>Apiosordaria</taxon>
    </lineage>
</organism>
<comment type="caution">
    <text evidence="2">The sequence shown here is derived from an EMBL/GenBank/DDBJ whole genome shotgun (WGS) entry which is preliminary data.</text>
</comment>
<dbReference type="Gene3D" id="3.90.420.10">
    <property type="entry name" value="Oxidoreductase, molybdopterin-binding domain"/>
    <property type="match status" value="1"/>
</dbReference>
<dbReference type="GO" id="GO:0006790">
    <property type="term" value="P:sulfur compound metabolic process"/>
    <property type="evidence" value="ECO:0007669"/>
    <property type="project" value="TreeGrafter"/>
</dbReference>
<dbReference type="SUPFAM" id="SSF56524">
    <property type="entry name" value="Oxidoreductase molybdopterin-binding domain"/>
    <property type="match status" value="1"/>
</dbReference>
<dbReference type="PANTHER" id="PTHR19372:SF7">
    <property type="entry name" value="SULFITE OXIDASE, MITOCHONDRIAL"/>
    <property type="match status" value="1"/>
</dbReference>
<proteinExistence type="predicted"/>
<name>A0AA40DRC5_9PEZI</name>
<dbReference type="Proteomes" id="UP001172159">
    <property type="component" value="Unassembled WGS sequence"/>
</dbReference>
<dbReference type="InterPro" id="IPR036374">
    <property type="entry name" value="OxRdtase_Mopterin-bd_sf"/>
</dbReference>
<evidence type="ECO:0000259" key="1">
    <source>
        <dbReference type="Pfam" id="PF00174"/>
    </source>
</evidence>
<dbReference type="EMBL" id="JAUKTV010000017">
    <property type="protein sequence ID" value="KAK0710437.1"/>
    <property type="molecule type" value="Genomic_DNA"/>
</dbReference>
<evidence type="ECO:0000313" key="3">
    <source>
        <dbReference type="Proteomes" id="UP001172159"/>
    </source>
</evidence>
<dbReference type="PANTHER" id="PTHR19372">
    <property type="entry name" value="SULFITE REDUCTASE"/>
    <property type="match status" value="1"/>
</dbReference>
<dbReference type="AlphaFoldDB" id="A0AA40DRC5"/>
<evidence type="ECO:0000313" key="2">
    <source>
        <dbReference type="EMBL" id="KAK0710437.1"/>
    </source>
</evidence>
<dbReference type="Pfam" id="PF00174">
    <property type="entry name" value="Oxidored_molyb"/>
    <property type="match status" value="1"/>
</dbReference>
<dbReference type="GO" id="GO:0008482">
    <property type="term" value="F:sulfite oxidase activity"/>
    <property type="evidence" value="ECO:0007669"/>
    <property type="project" value="TreeGrafter"/>
</dbReference>
<keyword evidence="3" id="KW-1185">Reference proteome</keyword>
<sequence>MDQLKDDFHDSKINIPVAMACTGNRRKELNLQRKTKGANNGAASVGFLRLKDSTSTLLAQTPPQKALTYETSIPLEYAMNPSNDVILAMYMNDLPLPPDHGYPVRLIIPGYIGGHCVKWLRRIWITQ</sequence>
<reference evidence="2" key="1">
    <citation type="submission" date="2023-06" db="EMBL/GenBank/DDBJ databases">
        <title>Genome-scale phylogeny and comparative genomics of the fungal order Sordariales.</title>
        <authorList>
            <consortium name="Lawrence Berkeley National Laboratory"/>
            <person name="Hensen N."/>
            <person name="Bonometti L."/>
            <person name="Westerberg I."/>
            <person name="Brannstrom I.O."/>
            <person name="Guillou S."/>
            <person name="Cros-Aarteil S."/>
            <person name="Calhoun S."/>
            <person name="Haridas S."/>
            <person name="Kuo A."/>
            <person name="Mondo S."/>
            <person name="Pangilinan J."/>
            <person name="Riley R."/>
            <person name="Labutti K."/>
            <person name="Andreopoulos B."/>
            <person name="Lipzen A."/>
            <person name="Chen C."/>
            <person name="Yanf M."/>
            <person name="Daum C."/>
            <person name="Ng V."/>
            <person name="Clum A."/>
            <person name="Steindorff A."/>
            <person name="Ohm R."/>
            <person name="Martin F."/>
            <person name="Silar P."/>
            <person name="Natvig D."/>
            <person name="Lalanne C."/>
            <person name="Gautier V."/>
            <person name="Ament-Velasquez S.L."/>
            <person name="Kruys A."/>
            <person name="Hutchinson M.I."/>
            <person name="Powell A.J."/>
            <person name="Barry K."/>
            <person name="Miller A.N."/>
            <person name="Grigoriev I.V."/>
            <person name="Debuchy R."/>
            <person name="Gladieux P."/>
            <person name="Thoren M.H."/>
            <person name="Johannesson H."/>
        </authorList>
    </citation>
    <scope>NUCLEOTIDE SEQUENCE</scope>
    <source>
        <strain evidence="2">CBS 540.89</strain>
    </source>
</reference>
<dbReference type="GO" id="GO:0043546">
    <property type="term" value="F:molybdopterin cofactor binding"/>
    <property type="evidence" value="ECO:0007669"/>
    <property type="project" value="TreeGrafter"/>
</dbReference>
<feature type="domain" description="Oxidoreductase molybdopterin-binding" evidence="1">
    <location>
        <begin position="1"/>
        <end position="126"/>
    </location>
</feature>
<accession>A0AA40DRC5</accession>